<gene>
    <name evidence="2" type="ORF">RM697_01350</name>
</gene>
<comment type="caution">
    <text evidence="2">The sequence shown here is derived from an EMBL/GenBank/DDBJ whole genome shotgun (WGS) entry which is preliminary data.</text>
</comment>
<dbReference type="RefSeq" id="WP_311426043.1">
    <property type="nucleotide sequence ID" value="NZ_JAVRIA010000001.1"/>
</dbReference>
<feature type="domain" description="SnoaL-like" evidence="1">
    <location>
        <begin position="1"/>
        <end position="117"/>
    </location>
</feature>
<proteinExistence type="predicted"/>
<sequence>MNTQDVANKWAEMCREGQNLDCINALYAENVTSREMPGMPGEIVSGRENVWNKNKEWLDNVEEWHGGEISNPIVAGNHFTTKMTFDCTFKDRGRQQMEEVVVFEVKDGKITNEQFFYSMD</sequence>
<organism evidence="2 3">
    <name type="scientific">Microcosmobacter mediterraneus</name>
    <dbReference type="NCBI Taxonomy" id="3075607"/>
    <lineage>
        <taxon>Bacteria</taxon>
        <taxon>Pseudomonadati</taxon>
        <taxon>Bacteroidota</taxon>
        <taxon>Flavobacteriia</taxon>
        <taxon>Flavobacteriales</taxon>
        <taxon>Flavobacteriaceae</taxon>
        <taxon>Microcosmobacter</taxon>
    </lineage>
</organism>
<evidence type="ECO:0000313" key="3">
    <source>
        <dbReference type="Proteomes" id="UP001259492"/>
    </source>
</evidence>
<dbReference type="InterPro" id="IPR032710">
    <property type="entry name" value="NTF2-like_dom_sf"/>
</dbReference>
<protein>
    <submittedName>
        <fullName evidence="2">Nuclear transport factor 2 family protein</fullName>
    </submittedName>
</protein>
<evidence type="ECO:0000313" key="2">
    <source>
        <dbReference type="EMBL" id="MDT0557272.1"/>
    </source>
</evidence>
<accession>A0ABU2YGG4</accession>
<reference evidence="2 3" key="1">
    <citation type="submission" date="2023-09" db="EMBL/GenBank/DDBJ databases">
        <authorList>
            <person name="Rey-Velasco X."/>
        </authorList>
    </citation>
    <scope>NUCLEOTIDE SEQUENCE [LARGE SCALE GENOMIC DNA]</scope>
    <source>
        <strain evidence="2 3">W332</strain>
    </source>
</reference>
<dbReference type="SUPFAM" id="SSF54427">
    <property type="entry name" value="NTF2-like"/>
    <property type="match status" value="1"/>
</dbReference>
<dbReference type="Proteomes" id="UP001259492">
    <property type="component" value="Unassembled WGS sequence"/>
</dbReference>
<dbReference type="EMBL" id="JAVRIA010000001">
    <property type="protein sequence ID" value="MDT0557272.1"/>
    <property type="molecule type" value="Genomic_DNA"/>
</dbReference>
<keyword evidence="3" id="KW-1185">Reference proteome</keyword>
<dbReference type="Gene3D" id="3.10.450.50">
    <property type="match status" value="1"/>
</dbReference>
<dbReference type="Pfam" id="PF20409">
    <property type="entry name" value="SnoaL_5"/>
    <property type="match status" value="1"/>
</dbReference>
<name>A0ABU2YGG4_9FLAO</name>
<evidence type="ECO:0000259" key="1">
    <source>
        <dbReference type="Pfam" id="PF20409"/>
    </source>
</evidence>
<dbReference type="InterPro" id="IPR046860">
    <property type="entry name" value="SnoaL_5"/>
</dbReference>